<dbReference type="HOGENOM" id="CLU_1682610_0_0_2"/>
<proteinExistence type="predicted"/>
<dbReference type="AlphaFoldDB" id="A0RXF2"/>
<dbReference type="STRING" id="414004.CENSYa_1396"/>
<reference evidence="2 3" key="1">
    <citation type="journal article" date="2006" name="Proc. Natl. Acad. Sci. U.S.A.">
        <title>Genomic analysis of the uncultivated marine crenarchaeote Cenarchaeum symbiosum.</title>
        <authorList>
            <person name="Hallam S.J."/>
            <person name="Konstantinidis K.T."/>
            <person name="Putnam N."/>
            <person name="Schleper C."/>
            <person name="Watanabe Y."/>
            <person name="Sugahara J."/>
            <person name="Preston C."/>
            <person name="de la Torre J."/>
            <person name="Richardson P.M."/>
            <person name="DeLong E.F."/>
        </authorList>
    </citation>
    <scope>NUCLEOTIDE SEQUENCE [LARGE SCALE GENOMIC DNA]</scope>
    <source>
        <strain evidence="3">A</strain>
    </source>
</reference>
<dbReference type="KEGG" id="csy:CENSYa_1396"/>
<sequence>MIKQTAAVCGVDGAGRLPNGREHGSVGALRKELRWRGRYGTCRLTLITCDGSAYVFVKVQGGAAGRALPCGRCAACRTAHAAIPMICRAAESRGLAWQSPGCRPPKSGFGGTRDRAAPLSACVHGITSRHLPVPPSCHGSAQVHDGRRLSGPARIR</sequence>
<organism evidence="2 3">
    <name type="scientific">Cenarchaeum symbiosum (strain A)</name>
    <dbReference type="NCBI Taxonomy" id="414004"/>
    <lineage>
        <taxon>Archaea</taxon>
        <taxon>Nitrososphaerota</taxon>
        <taxon>Candidatus Cenarchaeales</taxon>
        <taxon>Candidatus Cenarchaeaceae</taxon>
        <taxon>Candidatus Cenarchaeum</taxon>
    </lineage>
</organism>
<dbReference type="EMBL" id="DP000238">
    <property type="protein sequence ID" value="ABK78019.1"/>
    <property type="molecule type" value="Genomic_DNA"/>
</dbReference>
<evidence type="ECO:0000313" key="3">
    <source>
        <dbReference type="Proteomes" id="UP000000758"/>
    </source>
</evidence>
<evidence type="ECO:0000313" key="2">
    <source>
        <dbReference type="EMBL" id="ABK78019.1"/>
    </source>
</evidence>
<feature type="region of interest" description="Disordered" evidence="1">
    <location>
        <begin position="133"/>
        <end position="156"/>
    </location>
</feature>
<protein>
    <submittedName>
        <fullName evidence="2">Uncharacterized protein</fullName>
    </submittedName>
</protein>
<name>A0RXF2_CENSY</name>
<evidence type="ECO:0000256" key="1">
    <source>
        <dbReference type="SAM" id="MobiDB-lite"/>
    </source>
</evidence>
<accession>A0RXF2</accession>
<dbReference type="Proteomes" id="UP000000758">
    <property type="component" value="Chromosome"/>
</dbReference>
<gene>
    <name evidence="2" type="ordered locus">CENSYa_1396</name>
</gene>
<keyword evidence="3" id="KW-1185">Reference proteome</keyword>
<dbReference type="EnsemblBacteria" id="ABK78019">
    <property type="protein sequence ID" value="ABK78019"/>
    <property type="gene ID" value="CENSYa_1396"/>
</dbReference>